<proteinExistence type="predicted"/>
<reference evidence="2" key="1">
    <citation type="journal article" date="2022" name="Mol. Ecol. Resour.">
        <title>The genomes of chicory, endive, great burdock and yacon provide insights into Asteraceae palaeo-polyploidization history and plant inulin production.</title>
        <authorList>
            <person name="Fan W."/>
            <person name="Wang S."/>
            <person name="Wang H."/>
            <person name="Wang A."/>
            <person name="Jiang F."/>
            <person name="Liu H."/>
            <person name="Zhao H."/>
            <person name="Xu D."/>
            <person name="Zhang Y."/>
        </authorList>
    </citation>
    <scope>NUCLEOTIDE SEQUENCE [LARGE SCALE GENOMIC DNA]</scope>
    <source>
        <strain evidence="2">cv. Niubang</strain>
    </source>
</reference>
<comment type="caution">
    <text evidence="1">The sequence shown here is derived from an EMBL/GenBank/DDBJ whole genome shotgun (WGS) entry which is preliminary data.</text>
</comment>
<evidence type="ECO:0000313" key="1">
    <source>
        <dbReference type="EMBL" id="KAI3691896.1"/>
    </source>
</evidence>
<sequence length="177" mass="20033">METQKVERSQLKSGDHVYAAWKMQSEGDHGIVIGEDKIIHFVNPKKDDGGFLARWFAPFMSSTSGKGGGVDGDGKKHKTHSCPISYCGQEKVAGSRVRLSCIDCFIKEKGFLYRYIYESDPPEKVIDRATDLYENWCSEHTRMNLNENQEFASYCRTGLYSTVPTTVSAALYQLFHK</sequence>
<evidence type="ECO:0000313" key="2">
    <source>
        <dbReference type="Proteomes" id="UP001055879"/>
    </source>
</evidence>
<organism evidence="1 2">
    <name type="scientific">Arctium lappa</name>
    <name type="common">Greater burdock</name>
    <name type="synonym">Lappa major</name>
    <dbReference type="NCBI Taxonomy" id="4217"/>
    <lineage>
        <taxon>Eukaryota</taxon>
        <taxon>Viridiplantae</taxon>
        <taxon>Streptophyta</taxon>
        <taxon>Embryophyta</taxon>
        <taxon>Tracheophyta</taxon>
        <taxon>Spermatophyta</taxon>
        <taxon>Magnoliopsida</taxon>
        <taxon>eudicotyledons</taxon>
        <taxon>Gunneridae</taxon>
        <taxon>Pentapetalae</taxon>
        <taxon>asterids</taxon>
        <taxon>campanulids</taxon>
        <taxon>Asterales</taxon>
        <taxon>Asteraceae</taxon>
        <taxon>Carduoideae</taxon>
        <taxon>Cardueae</taxon>
        <taxon>Arctiinae</taxon>
        <taxon>Arctium</taxon>
    </lineage>
</organism>
<dbReference type="EMBL" id="CM042057">
    <property type="protein sequence ID" value="KAI3691896.1"/>
    <property type="molecule type" value="Genomic_DNA"/>
</dbReference>
<protein>
    <submittedName>
        <fullName evidence="1">Uncharacterized protein</fullName>
    </submittedName>
</protein>
<name>A0ACB8Z2H9_ARCLA</name>
<dbReference type="Proteomes" id="UP001055879">
    <property type="component" value="Linkage Group LG11"/>
</dbReference>
<gene>
    <name evidence="1" type="ORF">L6452_31699</name>
</gene>
<keyword evidence="2" id="KW-1185">Reference proteome</keyword>
<reference evidence="1 2" key="2">
    <citation type="journal article" date="2022" name="Mol. Ecol. Resour.">
        <title>The genomes of chicory, endive, great burdock and yacon provide insights into Asteraceae paleo-polyploidization history and plant inulin production.</title>
        <authorList>
            <person name="Fan W."/>
            <person name="Wang S."/>
            <person name="Wang H."/>
            <person name="Wang A."/>
            <person name="Jiang F."/>
            <person name="Liu H."/>
            <person name="Zhao H."/>
            <person name="Xu D."/>
            <person name="Zhang Y."/>
        </authorList>
    </citation>
    <scope>NUCLEOTIDE SEQUENCE [LARGE SCALE GENOMIC DNA]</scope>
    <source>
        <strain evidence="2">cv. Niubang</strain>
    </source>
</reference>
<accession>A0ACB8Z2H9</accession>